<proteinExistence type="predicted"/>
<comment type="caution">
    <text evidence="3">The sequence shown here is derived from an EMBL/GenBank/DDBJ whole genome shotgun (WGS) entry which is preliminary data.</text>
</comment>
<keyword evidence="2" id="KW-0472">Membrane</keyword>
<gene>
    <name evidence="3" type="ORF">NM961_14360</name>
</gene>
<feature type="compositionally biased region" description="Low complexity" evidence="1">
    <location>
        <begin position="70"/>
        <end position="88"/>
    </location>
</feature>
<dbReference type="RefSeq" id="WP_255915090.1">
    <property type="nucleotide sequence ID" value="NZ_JANFQO010000013.1"/>
</dbReference>
<dbReference type="Proteomes" id="UP001165498">
    <property type="component" value="Unassembled WGS sequence"/>
</dbReference>
<reference evidence="3" key="1">
    <citation type="submission" date="2022-07" db="EMBL/GenBank/DDBJ databases">
        <title>Tahibacter sp., a new gammaproteobacterium isolated from the silt sample collected at pig farm.</title>
        <authorList>
            <person name="Chen H."/>
        </authorList>
    </citation>
    <scope>NUCLEOTIDE SEQUENCE</scope>
    <source>
        <strain evidence="3">P2K</strain>
    </source>
</reference>
<feature type="transmembrane region" description="Helical" evidence="2">
    <location>
        <begin position="26"/>
        <end position="46"/>
    </location>
</feature>
<keyword evidence="4" id="KW-1185">Reference proteome</keyword>
<name>A0ABT1QUD2_9GAMM</name>
<sequence length="100" mass="10706">MRVFWVLLSLAGLTLAILTYSPGLMALGLGIAFIGMFCAVFAFAAARIEATSRPDSALLTPEVLAQVRARAQQQQQQSQQQRAAGAPGQVPPPVRQRTPD</sequence>
<organism evidence="3 4">
    <name type="scientific">Tahibacter harae</name>
    <dbReference type="NCBI Taxonomy" id="2963937"/>
    <lineage>
        <taxon>Bacteria</taxon>
        <taxon>Pseudomonadati</taxon>
        <taxon>Pseudomonadota</taxon>
        <taxon>Gammaproteobacteria</taxon>
        <taxon>Lysobacterales</taxon>
        <taxon>Rhodanobacteraceae</taxon>
        <taxon>Tahibacter</taxon>
    </lineage>
</organism>
<accession>A0ABT1QUD2</accession>
<protein>
    <submittedName>
        <fullName evidence="3">Uncharacterized protein</fullName>
    </submittedName>
</protein>
<evidence type="ECO:0000256" key="2">
    <source>
        <dbReference type="SAM" id="Phobius"/>
    </source>
</evidence>
<evidence type="ECO:0000256" key="1">
    <source>
        <dbReference type="SAM" id="MobiDB-lite"/>
    </source>
</evidence>
<evidence type="ECO:0000313" key="4">
    <source>
        <dbReference type="Proteomes" id="UP001165498"/>
    </source>
</evidence>
<feature type="region of interest" description="Disordered" evidence="1">
    <location>
        <begin position="70"/>
        <end position="100"/>
    </location>
</feature>
<keyword evidence="2" id="KW-1133">Transmembrane helix</keyword>
<dbReference type="EMBL" id="JANFQO010000013">
    <property type="protein sequence ID" value="MCQ4165900.1"/>
    <property type="molecule type" value="Genomic_DNA"/>
</dbReference>
<keyword evidence="2" id="KW-0812">Transmembrane</keyword>
<evidence type="ECO:0000313" key="3">
    <source>
        <dbReference type="EMBL" id="MCQ4165900.1"/>
    </source>
</evidence>